<evidence type="ECO:0000313" key="2">
    <source>
        <dbReference type="Proteomes" id="UP001172109"/>
    </source>
</evidence>
<comment type="caution">
    <text evidence="1">The sequence shown here is derived from an EMBL/GenBank/DDBJ whole genome shotgun (WGS) entry which is preliminary data.</text>
</comment>
<dbReference type="AlphaFoldDB" id="A0AAP4QZA8"/>
<reference evidence="1" key="1">
    <citation type="submission" date="2023-07" db="EMBL/GenBank/DDBJ databases">
        <title>A collection of bacterial strains from the Burkholderia cepacia Research Laboratory and Repository.</title>
        <authorList>
            <person name="Lipuma J."/>
            <person name="Spilker T."/>
            <person name="Caverly L."/>
        </authorList>
    </citation>
    <scope>NUCLEOTIDE SEQUENCE</scope>
    <source>
        <strain evidence="1">AU44979</strain>
    </source>
</reference>
<gene>
    <name evidence="1" type="ORF">QZM56_07995</name>
</gene>
<protein>
    <submittedName>
        <fullName evidence="1">Uncharacterized protein</fullName>
    </submittedName>
</protein>
<dbReference type="EMBL" id="JAUJQS010000004">
    <property type="protein sequence ID" value="MDN7564440.1"/>
    <property type="molecule type" value="Genomic_DNA"/>
</dbReference>
<sequence length="89" mass="9397">MPTTLQSAYVSELNASPSGSPNNTFVSFVDENGQSLGDHLFANADLATKIFMPILSLSLANLIGPITVLLDDSGYITSLIARSPAVQQK</sequence>
<accession>A0AAP4QZA8</accession>
<organism evidence="1 2">
    <name type="scientific">Burkholderia contaminans</name>
    <dbReference type="NCBI Taxonomy" id="488447"/>
    <lineage>
        <taxon>Bacteria</taxon>
        <taxon>Pseudomonadati</taxon>
        <taxon>Pseudomonadota</taxon>
        <taxon>Betaproteobacteria</taxon>
        <taxon>Burkholderiales</taxon>
        <taxon>Burkholderiaceae</taxon>
        <taxon>Burkholderia</taxon>
        <taxon>Burkholderia cepacia complex</taxon>
    </lineage>
</organism>
<name>A0AAP4QZA8_9BURK</name>
<dbReference type="RefSeq" id="WP_137909797.1">
    <property type="nucleotide sequence ID" value="NZ_CADEUY010000005.1"/>
</dbReference>
<evidence type="ECO:0000313" key="1">
    <source>
        <dbReference type="EMBL" id="MDN7564440.1"/>
    </source>
</evidence>
<proteinExistence type="predicted"/>
<dbReference type="Proteomes" id="UP001172109">
    <property type="component" value="Unassembled WGS sequence"/>
</dbReference>